<reference evidence="1 2" key="1">
    <citation type="submission" date="2006-03" db="EMBL/GenBank/DDBJ databases">
        <authorList>
            <person name="Pinhassi J."/>
            <person name="Pedros-Alio C."/>
            <person name="Ferriera S."/>
            <person name="Johnson J."/>
            <person name="Kravitz S."/>
            <person name="Halpern A."/>
            <person name="Remington K."/>
            <person name="Beeson K."/>
            <person name="Tran B."/>
            <person name="Rogers Y.-H."/>
            <person name="Friedman R."/>
            <person name="Venter J.C."/>
        </authorList>
    </citation>
    <scope>NUCLEOTIDE SEQUENCE [LARGE SCALE GENOMIC DNA]</scope>
    <source>
        <strain evidence="1 2">RED65</strain>
    </source>
</reference>
<keyword evidence="2" id="KW-1185">Reference proteome</keyword>
<gene>
    <name evidence="1" type="ORF">RED65_14932</name>
</gene>
<evidence type="ECO:0000313" key="2">
    <source>
        <dbReference type="Proteomes" id="UP000004263"/>
    </source>
</evidence>
<accession>Q1N464</accession>
<evidence type="ECO:0000313" key="1">
    <source>
        <dbReference type="EMBL" id="EAT13001.1"/>
    </source>
</evidence>
<dbReference type="Gene3D" id="3.30.830.10">
    <property type="entry name" value="Metalloenzyme, LuxS/M16 peptidase-like"/>
    <property type="match status" value="1"/>
</dbReference>
<dbReference type="GO" id="GO:0046872">
    <property type="term" value="F:metal ion binding"/>
    <property type="evidence" value="ECO:0007669"/>
    <property type="project" value="InterPro"/>
</dbReference>
<dbReference type="OrthoDB" id="9811314at2"/>
<sequence length="378" mass="42945">MAQGLKRTTLNNILIAVSILLIVLLTATAPKESEVALPSPPKLDISVWNTDSGSKVWFSPMFSDHVQIQLWYEAGFGFDDERKGISYLLSRALQDELQQAGITAQVHHTSDYIQVAVQLPAQPERLNAQLARLSEILYRPDLAQEKIQQYKAVTSKASDELWKQAYPEHPYAGPAQGDQTSLGLITRAELQQFQRHYLHPQRLHASIAGDLVLPAAQIIMEKLLPDSRYAAAETNLLVNQESSVIKKANVEFHRLVPALTVEEQLDLRMFAHVLGQMPGQKVRLYMGKSNASLLIQNPVYRDEAMEDWLESGIMPREKRKLGKTLFEQTSTAARLAYNLAKHNTFDHTAMAFQQSFDQLQDWDEKRFKRLTEKWLTNQ</sequence>
<dbReference type="HOGENOM" id="CLU_730888_0_0_6"/>
<dbReference type="RefSeq" id="WP_007018072.1">
    <property type="nucleotide sequence ID" value="NZ_CH724115.1"/>
</dbReference>
<dbReference type="AlphaFoldDB" id="Q1N464"/>
<dbReference type="Proteomes" id="UP000004263">
    <property type="component" value="Unassembled WGS sequence"/>
</dbReference>
<protein>
    <submittedName>
        <fullName evidence="1">Insulinase-like:Peptidase M16, C-terminal</fullName>
    </submittedName>
</protein>
<comment type="caution">
    <text evidence="1">The sequence shown here is derived from an EMBL/GenBank/DDBJ whole genome shotgun (WGS) entry which is preliminary data.</text>
</comment>
<dbReference type="EMBL" id="AAQH01000003">
    <property type="protein sequence ID" value="EAT13001.1"/>
    <property type="molecule type" value="Genomic_DNA"/>
</dbReference>
<name>Q1N464_9GAMM</name>
<organism evidence="1 2">
    <name type="scientific">Bermanella marisrubri</name>
    <dbReference type="NCBI Taxonomy" id="207949"/>
    <lineage>
        <taxon>Bacteria</taxon>
        <taxon>Pseudomonadati</taxon>
        <taxon>Pseudomonadota</taxon>
        <taxon>Gammaproteobacteria</taxon>
        <taxon>Oceanospirillales</taxon>
        <taxon>Oceanospirillaceae</taxon>
        <taxon>Bermanella</taxon>
    </lineage>
</organism>
<dbReference type="SUPFAM" id="SSF63411">
    <property type="entry name" value="LuxS/MPP-like metallohydrolase"/>
    <property type="match status" value="1"/>
</dbReference>
<proteinExistence type="predicted"/>
<dbReference type="STRING" id="207949.RED65_14932"/>
<dbReference type="InterPro" id="IPR011249">
    <property type="entry name" value="Metalloenz_LuxS/M16"/>
</dbReference>